<dbReference type="SUPFAM" id="SSF51735">
    <property type="entry name" value="NAD(P)-binding Rossmann-fold domains"/>
    <property type="match status" value="1"/>
</dbReference>
<name>A0ABQ3XPT7_9ACTN</name>
<dbReference type="InterPro" id="IPR050177">
    <property type="entry name" value="Lipid_A_modif_metabolic_enz"/>
</dbReference>
<protein>
    <submittedName>
        <fullName evidence="2">NAD-dependent epimerase</fullName>
    </submittedName>
</protein>
<accession>A0ABQ3XPT7</accession>
<dbReference type="InterPro" id="IPR036291">
    <property type="entry name" value="NAD(P)-bd_dom_sf"/>
</dbReference>
<feature type="domain" description="NAD-dependent epimerase/dehydratase" evidence="1">
    <location>
        <begin position="5"/>
        <end position="156"/>
    </location>
</feature>
<dbReference type="PANTHER" id="PTHR43245:SF54">
    <property type="entry name" value="BLL0593 PROTEIN"/>
    <property type="match status" value="1"/>
</dbReference>
<keyword evidence="3" id="KW-1185">Reference proteome</keyword>
<dbReference type="Pfam" id="PF01370">
    <property type="entry name" value="Epimerase"/>
    <property type="match status" value="1"/>
</dbReference>
<dbReference type="Gene3D" id="3.40.50.720">
    <property type="entry name" value="NAD(P)-binding Rossmann-like Domain"/>
    <property type="match status" value="1"/>
</dbReference>
<gene>
    <name evidence="2" type="ORF">Aco03nite_089020</name>
</gene>
<evidence type="ECO:0000313" key="3">
    <source>
        <dbReference type="Proteomes" id="UP000612282"/>
    </source>
</evidence>
<organism evidence="2 3">
    <name type="scientific">Actinoplanes couchii</name>
    <dbReference type="NCBI Taxonomy" id="403638"/>
    <lineage>
        <taxon>Bacteria</taxon>
        <taxon>Bacillati</taxon>
        <taxon>Actinomycetota</taxon>
        <taxon>Actinomycetes</taxon>
        <taxon>Micromonosporales</taxon>
        <taxon>Micromonosporaceae</taxon>
        <taxon>Actinoplanes</taxon>
    </lineage>
</organism>
<dbReference type="Proteomes" id="UP000612282">
    <property type="component" value="Unassembled WGS sequence"/>
</dbReference>
<evidence type="ECO:0000259" key="1">
    <source>
        <dbReference type="Pfam" id="PF01370"/>
    </source>
</evidence>
<proteinExistence type="predicted"/>
<dbReference type="EMBL" id="BOMG01000109">
    <property type="protein sequence ID" value="GID60498.1"/>
    <property type="molecule type" value="Genomic_DNA"/>
</dbReference>
<comment type="caution">
    <text evidence="2">The sequence shown here is derived from an EMBL/GenBank/DDBJ whole genome shotgun (WGS) entry which is preliminary data.</text>
</comment>
<dbReference type="PANTHER" id="PTHR43245">
    <property type="entry name" value="BIFUNCTIONAL POLYMYXIN RESISTANCE PROTEIN ARNA"/>
    <property type="match status" value="1"/>
</dbReference>
<dbReference type="InterPro" id="IPR001509">
    <property type="entry name" value="Epimerase_deHydtase"/>
</dbReference>
<dbReference type="RefSeq" id="WP_203807580.1">
    <property type="nucleotide sequence ID" value="NZ_BAAAQE010000112.1"/>
</dbReference>
<sequence>MDDPVTVTGTSGLVGAAVAAALDGAGWTVRGVDRVPGRWTDVVGDLRDPAVRDQVSGVVVHAAALHAPHVGRVADREFRRVNVEATAALLPAASRFVFISSTSVYGHALVPADRAVWVDELLTPRPRDVYDETKLAAEQLVADSGTDAITLRIARCFPEPPQVLATHLLHRAVRLPDVADAVVRAIRLPDVTGVFNIAGRYPFTRDDCPALHRDAAALITERLPDVARHFRERGWPLPGTIDRVYDSSAAEEALGYRPSTGWKSSGAAA</sequence>
<reference evidence="2 3" key="1">
    <citation type="submission" date="2021-01" db="EMBL/GenBank/DDBJ databases">
        <title>Whole genome shotgun sequence of Actinoplanes couchii NBRC 106145.</title>
        <authorList>
            <person name="Komaki H."/>
            <person name="Tamura T."/>
        </authorList>
    </citation>
    <scope>NUCLEOTIDE SEQUENCE [LARGE SCALE GENOMIC DNA]</scope>
    <source>
        <strain evidence="2 3">NBRC 106145</strain>
    </source>
</reference>
<evidence type="ECO:0000313" key="2">
    <source>
        <dbReference type="EMBL" id="GID60498.1"/>
    </source>
</evidence>